<dbReference type="Proteomes" id="UP000032552">
    <property type="component" value="Unassembled WGS sequence"/>
</dbReference>
<sequence>MTSLTMFSTLSLQDCAAVTGGSKRKGWVDIGIGLAQEAFGHIDDIVAGFNEGNHRNFPRH</sequence>
<name>A0A0C9QB77_LACPA</name>
<gene>
    <name evidence="1" type="ORF">LC0644_1656</name>
</gene>
<organism evidence="1 2">
    <name type="scientific">Lacticaseibacillus paracasei NRIC 0644</name>
    <dbReference type="NCBI Taxonomy" id="1435038"/>
    <lineage>
        <taxon>Bacteria</taxon>
        <taxon>Bacillati</taxon>
        <taxon>Bacillota</taxon>
        <taxon>Bacilli</taxon>
        <taxon>Lactobacillales</taxon>
        <taxon>Lactobacillaceae</taxon>
        <taxon>Lacticaseibacillus</taxon>
    </lineage>
</organism>
<reference evidence="2" key="1">
    <citation type="submission" date="2014-05" db="EMBL/GenBank/DDBJ databases">
        <title>Whole genome sequencing of Lactobacillus casei NRIC0644.</title>
        <authorList>
            <person name="Atarashi H."/>
            <person name="Yoshida Y."/>
            <person name="Fujimura S."/>
            <person name="Tanaka N."/>
            <person name="Shiwa Y."/>
            <person name="Yoshikawa H."/>
            <person name="Okada S."/>
            <person name="Nakagawa J."/>
        </authorList>
    </citation>
    <scope>NUCLEOTIDE SEQUENCE [LARGE SCALE GENOMIC DNA]</scope>
    <source>
        <strain evidence="2">NRIC0644</strain>
    </source>
</reference>
<accession>A0A0C9QB77</accession>
<dbReference type="GeneID" id="57088765"/>
<comment type="caution">
    <text evidence="1">The sequence shown here is derived from an EMBL/GenBank/DDBJ whole genome shotgun (WGS) entry which is preliminary data.</text>
</comment>
<dbReference type="AlphaFoldDB" id="A0A0C9QB77"/>
<dbReference type="EMBL" id="BAYM01000095">
    <property type="protein sequence ID" value="GAN37067.1"/>
    <property type="molecule type" value="Genomic_DNA"/>
</dbReference>
<protein>
    <submittedName>
        <fullName evidence="1">Uncharacterized protein</fullName>
    </submittedName>
</protein>
<proteinExistence type="predicted"/>
<evidence type="ECO:0000313" key="1">
    <source>
        <dbReference type="EMBL" id="GAN37067.1"/>
    </source>
</evidence>
<evidence type="ECO:0000313" key="2">
    <source>
        <dbReference type="Proteomes" id="UP000032552"/>
    </source>
</evidence>
<dbReference type="RefSeq" id="WP_003568482.1">
    <property type="nucleotide sequence ID" value="NZ_BAYM01000095.1"/>
</dbReference>